<evidence type="ECO:0008006" key="11">
    <source>
        <dbReference type="Google" id="ProtNLM"/>
    </source>
</evidence>
<accession>A0ABN0WE48</accession>
<dbReference type="InterPro" id="IPR007227">
    <property type="entry name" value="Cell_shape_determining_MreD"/>
</dbReference>
<dbReference type="EMBL" id="BAAADJ010000023">
    <property type="protein sequence ID" value="GAA0334035.1"/>
    <property type="molecule type" value="Genomic_DNA"/>
</dbReference>
<keyword evidence="10" id="KW-1185">Reference proteome</keyword>
<evidence type="ECO:0000256" key="8">
    <source>
        <dbReference type="SAM" id="Phobius"/>
    </source>
</evidence>
<dbReference type="Proteomes" id="UP001500782">
    <property type="component" value="Unassembled WGS sequence"/>
</dbReference>
<feature type="transmembrane region" description="Helical" evidence="8">
    <location>
        <begin position="144"/>
        <end position="165"/>
    </location>
</feature>
<comment type="caution">
    <text evidence="9">The sequence shown here is derived from an EMBL/GenBank/DDBJ whole genome shotgun (WGS) entry which is preliminary data.</text>
</comment>
<keyword evidence="5" id="KW-0133">Cell shape</keyword>
<evidence type="ECO:0000256" key="2">
    <source>
        <dbReference type="ARBA" id="ARBA00007776"/>
    </source>
</evidence>
<evidence type="ECO:0000256" key="3">
    <source>
        <dbReference type="ARBA" id="ARBA00022475"/>
    </source>
</evidence>
<keyword evidence="3" id="KW-1003">Cell membrane</keyword>
<evidence type="ECO:0000256" key="5">
    <source>
        <dbReference type="ARBA" id="ARBA00022960"/>
    </source>
</evidence>
<dbReference type="Pfam" id="PF04093">
    <property type="entry name" value="MreD"/>
    <property type="match status" value="1"/>
</dbReference>
<proteinExistence type="inferred from homology"/>
<dbReference type="RefSeq" id="WP_343799714.1">
    <property type="nucleotide sequence ID" value="NZ_BAAADJ010000023.1"/>
</dbReference>
<name>A0ABN0WE48_9BACI</name>
<evidence type="ECO:0000313" key="9">
    <source>
        <dbReference type="EMBL" id="GAA0334035.1"/>
    </source>
</evidence>
<comment type="subcellular location">
    <subcellularLocation>
        <location evidence="1">Cell membrane</location>
        <topology evidence="1">Multi-pass membrane protein</topology>
    </subcellularLocation>
</comment>
<keyword evidence="4 8" id="KW-0812">Transmembrane</keyword>
<keyword evidence="7 8" id="KW-0472">Membrane</keyword>
<evidence type="ECO:0000256" key="4">
    <source>
        <dbReference type="ARBA" id="ARBA00022692"/>
    </source>
</evidence>
<sequence>MKKLILPASVLFIFLLEGMYVQFFGSFDAGQEWIFVPRFLFCTLFFIVLFYDRTQGFLYALCFGLLFDIVYTEVLGVYLALFPVLCYVLDRLMRLFHHHLLIIIAVTLLGIVGLEFSVYALNLLLQVTDMGMEQFLEKRLVPTLYFNGIFLILFSFPLRKFIFYLQAKILDE</sequence>
<protein>
    <recommendedName>
        <fullName evidence="11">Rod shape-determining protein MreD</fullName>
    </recommendedName>
</protein>
<keyword evidence="6 8" id="KW-1133">Transmembrane helix</keyword>
<dbReference type="NCBIfam" id="TIGR03426">
    <property type="entry name" value="shape_MreD"/>
    <property type="match status" value="1"/>
</dbReference>
<comment type="similarity">
    <text evidence="2">Belongs to the MreD family.</text>
</comment>
<evidence type="ECO:0000313" key="10">
    <source>
        <dbReference type="Proteomes" id="UP001500782"/>
    </source>
</evidence>
<feature type="transmembrane region" description="Helical" evidence="8">
    <location>
        <begin position="58"/>
        <end position="81"/>
    </location>
</feature>
<reference evidence="9 10" key="1">
    <citation type="journal article" date="2019" name="Int. J. Syst. Evol. Microbiol.">
        <title>The Global Catalogue of Microorganisms (GCM) 10K type strain sequencing project: providing services to taxonomists for standard genome sequencing and annotation.</title>
        <authorList>
            <consortium name="The Broad Institute Genomics Platform"/>
            <consortium name="The Broad Institute Genome Sequencing Center for Infectious Disease"/>
            <person name="Wu L."/>
            <person name="Ma J."/>
        </authorList>
    </citation>
    <scope>NUCLEOTIDE SEQUENCE [LARGE SCALE GENOMIC DNA]</scope>
    <source>
        <strain evidence="9 10">JCM 9731</strain>
    </source>
</reference>
<evidence type="ECO:0000256" key="1">
    <source>
        <dbReference type="ARBA" id="ARBA00004651"/>
    </source>
</evidence>
<evidence type="ECO:0000256" key="7">
    <source>
        <dbReference type="ARBA" id="ARBA00023136"/>
    </source>
</evidence>
<feature type="transmembrane region" description="Helical" evidence="8">
    <location>
        <begin position="101"/>
        <end position="124"/>
    </location>
</feature>
<organism evidence="9 10">
    <name type="scientific">Bacillus carboniphilus</name>
    <dbReference type="NCBI Taxonomy" id="86663"/>
    <lineage>
        <taxon>Bacteria</taxon>
        <taxon>Bacillati</taxon>
        <taxon>Bacillota</taxon>
        <taxon>Bacilli</taxon>
        <taxon>Bacillales</taxon>
        <taxon>Bacillaceae</taxon>
        <taxon>Bacillus</taxon>
    </lineage>
</organism>
<evidence type="ECO:0000256" key="6">
    <source>
        <dbReference type="ARBA" id="ARBA00022989"/>
    </source>
</evidence>
<gene>
    <name evidence="9" type="ORF">GCM10008967_26000</name>
</gene>
<feature type="transmembrane region" description="Helical" evidence="8">
    <location>
        <begin position="33"/>
        <end position="51"/>
    </location>
</feature>